<proteinExistence type="predicted"/>
<dbReference type="Proteomes" id="UP000814128">
    <property type="component" value="Unassembled WGS sequence"/>
</dbReference>
<reference evidence="1" key="2">
    <citation type="journal article" date="2022" name="New Phytol.">
        <title>Evolutionary transition to the ectomycorrhizal habit in the genomes of a hyperdiverse lineage of mushroom-forming fungi.</title>
        <authorList>
            <person name="Looney B."/>
            <person name="Miyauchi S."/>
            <person name="Morin E."/>
            <person name="Drula E."/>
            <person name="Courty P.E."/>
            <person name="Kohler A."/>
            <person name="Kuo A."/>
            <person name="LaButti K."/>
            <person name="Pangilinan J."/>
            <person name="Lipzen A."/>
            <person name="Riley R."/>
            <person name="Andreopoulos W."/>
            <person name="He G."/>
            <person name="Johnson J."/>
            <person name="Nolan M."/>
            <person name="Tritt A."/>
            <person name="Barry K.W."/>
            <person name="Grigoriev I.V."/>
            <person name="Nagy L.G."/>
            <person name="Hibbett D."/>
            <person name="Henrissat B."/>
            <person name="Matheny P.B."/>
            <person name="Labbe J."/>
            <person name="Martin F.M."/>
        </authorList>
    </citation>
    <scope>NUCLEOTIDE SEQUENCE</scope>
    <source>
        <strain evidence="1">EC-137</strain>
    </source>
</reference>
<keyword evidence="2" id="KW-1185">Reference proteome</keyword>
<reference evidence="1" key="1">
    <citation type="submission" date="2021-02" db="EMBL/GenBank/DDBJ databases">
        <authorList>
            <consortium name="DOE Joint Genome Institute"/>
            <person name="Ahrendt S."/>
            <person name="Looney B.P."/>
            <person name="Miyauchi S."/>
            <person name="Morin E."/>
            <person name="Drula E."/>
            <person name="Courty P.E."/>
            <person name="Chicoki N."/>
            <person name="Fauchery L."/>
            <person name="Kohler A."/>
            <person name="Kuo A."/>
            <person name="Labutti K."/>
            <person name="Pangilinan J."/>
            <person name="Lipzen A."/>
            <person name="Riley R."/>
            <person name="Andreopoulos W."/>
            <person name="He G."/>
            <person name="Johnson J."/>
            <person name="Barry K.W."/>
            <person name="Grigoriev I.V."/>
            <person name="Nagy L."/>
            <person name="Hibbett D."/>
            <person name="Henrissat B."/>
            <person name="Matheny P.B."/>
            <person name="Labbe J."/>
            <person name="Martin F."/>
        </authorList>
    </citation>
    <scope>NUCLEOTIDE SEQUENCE</scope>
    <source>
        <strain evidence="1">EC-137</strain>
    </source>
</reference>
<sequence>DRLVHVWDLHRDDIPVASTFSGPSGSVFTLAFSASNKYLFSGGLDKSIYQYNLDVGSSSWKSEPYSKTYTHHSSDVRAVSCHPYNDEVLLSCSEDGSIFSLDTRSRRSNAQSKILLTHEVTCVQYHPTMEHIFATSDTSGHVNLRDARMAFGSGSQRRNSGVYATTIQQPKTLCYARPSASSIVFDRTGSRLAVTFSRFYPTIYSVSDIYPVAICSGRFFPSGDRPPEGERTYENSVTIKHGSFGGLGKEEDEFYTAGSDDFRGYVWKIPSSADLERRRTISNGLGWPPELEDKIAFCSASAKEKLCIPAELHTPAFHLHAGHDSIVNTVLMHPAHALIATAGIERHVLLHSPTTGAP</sequence>
<gene>
    <name evidence="1" type="ORF">K488DRAFT_6549</name>
</gene>
<name>A0ACB8Q971_9AGAM</name>
<evidence type="ECO:0000313" key="1">
    <source>
        <dbReference type="EMBL" id="KAI0028268.1"/>
    </source>
</evidence>
<accession>A0ACB8Q971</accession>
<feature type="non-terminal residue" evidence="1">
    <location>
        <position position="358"/>
    </location>
</feature>
<comment type="caution">
    <text evidence="1">The sequence shown here is derived from an EMBL/GenBank/DDBJ whole genome shotgun (WGS) entry which is preliminary data.</text>
</comment>
<feature type="non-terminal residue" evidence="1">
    <location>
        <position position="1"/>
    </location>
</feature>
<organism evidence="1 2">
    <name type="scientific">Vararia minispora EC-137</name>
    <dbReference type="NCBI Taxonomy" id="1314806"/>
    <lineage>
        <taxon>Eukaryota</taxon>
        <taxon>Fungi</taxon>
        <taxon>Dikarya</taxon>
        <taxon>Basidiomycota</taxon>
        <taxon>Agaricomycotina</taxon>
        <taxon>Agaricomycetes</taxon>
        <taxon>Russulales</taxon>
        <taxon>Lachnocladiaceae</taxon>
        <taxon>Vararia</taxon>
    </lineage>
</organism>
<protein>
    <submittedName>
        <fullName evidence="1">WD40-repeat-containing domain protein</fullName>
    </submittedName>
</protein>
<dbReference type="EMBL" id="MU273770">
    <property type="protein sequence ID" value="KAI0028268.1"/>
    <property type="molecule type" value="Genomic_DNA"/>
</dbReference>
<evidence type="ECO:0000313" key="2">
    <source>
        <dbReference type="Proteomes" id="UP000814128"/>
    </source>
</evidence>